<keyword evidence="5" id="KW-0269">Exonuclease</keyword>
<evidence type="ECO:0000313" key="6">
    <source>
        <dbReference type="Proteomes" id="UP000242497"/>
    </source>
</evidence>
<organism evidence="5 6">
    <name type="scientific">Tepidibacter formicigenes DSM 15518</name>
    <dbReference type="NCBI Taxonomy" id="1123349"/>
    <lineage>
        <taxon>Bacteria</taxon>
        <taxon>Bacillati</taxon>
        <taxon>Bacillota</taxon>
        <taxon>Clostridia</taxon>
        <taxon>Peptostreptococcales</taxon>
        <taxon>Peptostreptococcaceae</taxon>
        <taxon>Tepidibacter</taxon>
    </lineage>
</organism>
<dbReference type="RefSeq" id="WP_072889545.1">
    <property type="nucleotide sequence ID" value="NZ_FRAE01000050.1"/>
</dbReference>
<feature type="domain" description="SLH" evidence="4">
    <location>
        <begin position="92"/>
        <end position="150"/>
    </location>
</feature>
<dbReference type="Gene3D" id="3.60.10.10">
    <property type="entry name" value="Endonuclease/exonuclease/phosphatase"/>
    <property type="match status" value="1"/>
</dbReference>
<dbReference type="GO" id="GO:0004527">
    <property type="term" value="F:exonuclease activity"/>
    <property type="evidence" value="ECO:0007669"/>
    <property type="project" value="UniProtKB-KW"/>
</dbReference>
<evidence type="ECO:0000256" key="2">
    <source>
        <dbReference type="SAM" id="MobiDB-lite"/>
    </source>
</evidence>
<keyword evidence="5" id="KW-0540">Nuclease</keyword>
<feature type="domain" description="SLH" evidence="4">
    <location>
        <begin position="151"/>
        <end position="214"/>
    </location>
</feature>
<keyword evidence="6" id="KW-1185">Reference proteome</keyword>
<dbReference type="STRING" id="1123349.SAMN02744037_01986"/>
<dbReference type="Pfam" id="PF19580">
    <property type="entry name" value="Exo_endo_phos_3"/>
    <property type="match status" value="1"/>
</dbReference>
<dbReference type="Pfam" id="PF00395">
    <property type="entry name" value="SLH"/>
    <property type="match status" value="3"/>
</dbReference>
<dbReference type="InterPro" id="IPR059177">
    <property type="entry name" value="GH29D-like_dom"/>
</dbReference>
<accession>A0A1M6QZA0</accession>
<dbReference type="Proteomes" id="UP000242497">
    <property type="component" value="Unassembled WGS sequence"/>
</dbReference>
<feature type="domain" description="SLH" evidence="4">
    <location>
        <begin position="28"/>
        <end position="91"/>
    </location>
</feature>
<name>A0A1M6QZA0_9FIRM</name>
<keyword evidence="5" id="KW-0255">Endonuclease</keyword>
<dbReference type="InterPro" id="IPR036691">
    <property type="entry name" value="Endo/exonu/phosph_ase_sf"/>
</dbReference>
<evidence type="ECO:0000256" key="3">
    <source>
        <dbReference type="SAM" id="SignalP"/>
    </source>
</evidence>
<dbReference type="GO" id="GO:0004519">
    <property type="term" value="F:endonuclease activity"/>
    <property type="evidence" value="ECO:0007669"/>
    <property type="project" value="UniProtKB-KW"/>
</dbReference>
<dbReference type="CDD" id="cd04486">
    <property type="entry name" value="YhcR_OBF_like"/>
    <property type="match status" value="1"/>
</dbReference>
<feature type="chain" id="PRO_5012296872" evidence="3">
    <location>
        <begin position="31"/>
        <end position="1405"/>
    </location>
</feature>
<dbReference type="PANTHER" id="PTHR42834:SF1">
    <property type="entry name" value="ENDONUCLEASE_EXONUCLEASE_PHOSPHATASE FAMILY PROTEIN (AFU_ORTHOLOGUE AFUA_3G09210)"/>
    <property type="match status" value="1"/>
</dbReference>
<evidence type="ECO:0000313" key="5">
    <source>
        <dbReference type="EMBL" id="SHK25493.1"/>
    </source>
</evidence>
<evidence type="ECO:0000259" key="4">
    <source>
        <dbReference type="PROSITE" id="PS51272"/>
    </source>
</evidence>
<keyword evidence="3" id="KW-0732">Signal</keyword>
<evidence type="ECO:0000256" key="1">
    <source>
        <dbReference type="ARBA" id="ARBA00022737"/>
    </source>
</evidence>
<dbReference type="Pfam" id="PF13290">
    <property type="entry name" value="CHB_HEX_C_1"/>
    <property type="match status" value="1"/>
</dbReference>
<feature type="region of interest" description="Disordered" evidence="2">
    <location>
        <begin position="209"/>
        <end position="240"/>
    </location>
</feature>
<reference evidence="6" key="1">
    <citation type="submission" date="2016-11" db="EMBL/GenBank/DDBJ databases">
        <authorList>
            <person name="Varghese N."/>
            <person name="Submissions S."/>
        </authorList>
    </citation>
    <scope>NUCLEOTIDE SEQUENCE [LARGE SCALE GENOMIC DNA]</scope>
    <source>
        <strain evidence="6">DSM 15518</strain>
    </source>
</reference>
<gene>
    <name evidence="5" type="ORF">SAMN02744037_01986</name>
</gene>
<keyword evidence="5" id="KW-0378">Hydrolase</keyword>
<keyword evidence="1" id="KW-0677">Repeat</keyword>
<dbReference type="EMBL" id="FRAE01000050">
    <property type="protein sequence ID" value="SHK25493.1"/>
    <property type="molecule type" value="Genomic_DNA"/>
</dbReference>
<dbReference type="InterPro" id="IPR001119">
    <property type="entry name" value="SLH_dom"/>
</dbReference>
<dbReference type="InterPro" id="IPR005135">
    <property type="entry name" value="Endo/exonuclease/phosphatase"/>
</dbReference>
<feature type="signal peptide" evidence="3">
    <location>
        <begin position="1"/>
        <end position="30"/>
    </location>
</feature>
<dbReference type="SUPFAM" id="SSF56219">
    <property type="entry name" value="DNase I-like"/>
    <property type="match status" value="1"/>
</dbReference>
<dbReference type="PROSITE" id="PS51272">
    <property type="entry name" value="SLH"/>
    <property type="match status" value="3"/>
</dbReference>
<dbReference type="OrthoDB" id="2744137at2"/>
<proteinExistence type="predicted"/>
<dbReference type="PANTHER" id="PTHR42834">
    <property type="entry name" value="ENDONUCLEASE/EXONUCLEASE/PHOSPHATASE FAMILY PROTEIN (AFU_ORTHOLOGUE AFUA_3G09210)"/>
    <property type="match status" value="1"/>
</dbReference>
<protein>
    <submittedName>
        <fullName evidence="5">Endonuclease/Exonuclease/phosphatase family protein</fullName>
    </submittedName>
</protein>
<sequence>MKRKKRFIKRTMAILLTITMLISSMGISFATNFSDIKNHWAEKQINTLIKKGILSGYSDGSFKPDNYITRAEFIALINKTYNFKAVYNIDYKDVTPQDWYYEDLRKAKAQGYISGYEDNTIRPNNPITRQEVAVIMAKVLNKQNSDKAYVCKKFSDEDKIAKWSKSAVGALVDSKYMKGYPDGTFAPEKFITRAEAATVIYKKFKGSGYISSSRKSHSKSSSDKEDEDSNSSSSSSDFRITKDEPTLKDKVVEGNLIITSDLGNGNAYLENVIVKGTTYVYGGGEHSIHIKNSELGNVIVNKTHGEERVRLVVEGNTKVGKVTLKSGAILEEDLDGNDKLTKSGFDDVVVESNHGITLKGDFDDVELNENNAEVLLESGSIYDLDVTDKAKDSKINISKTAKIKKLKVDSKITIKGNGKVEAAIINAKDVVFDKKPEKIEGKEKDSIKIDNEDNKNTYTKISEIQGATHKSPLVGKNVTVKGIVTAIINYKGTPYNESIKGFYIQSLQEDVDNDVKTSEGIFIRTDKELKALKEGDIVIVTGKVAEHAKSGKYIEERLDKELTTTEIVLPNVEKEGTGNLPKPVIIGKDRIQPINIIDNDGFKVFDPEEDSIDFYESLEGMLVQLDNAEVVGINKYLIPVIVDNGDVTKQKYEKYRDDNGALVISKSNFNPEVIYLVNRISNKTYVHAKLGDKFNGNIQGIMDYEDGNYKVFYKELPKLKSSNRRELTEVTDIEKEEGKLTIASYNIENYSVQSDKLKTQKVAKSIVKNLKCPDIIALVEVQDDSGRKDNSVVDATKTFEGLINEIVNQGGVAYEYTNINPVNNKDGGAPGGNIRVGFLYNPDRVTLVDKGQKGDSTTAVDVNKDGLTLNPGRVNPTHPAFDTEGEGCRKSLAAEFEFNGEKVFVIANHFSSKRGDDSLYGNVQPAKFNSEVERKEQAKVINDFIKKIQKTLPSAKIVALGDMNDYQFSDSLIELAGDNMVNMINTLPENKQYTYEYKGNAQVLDNILVTKDMVKDTVIDIVNINAGFPKDYRASDHDPVLIQINNIGDSSKAKVESVRAFPGGGVFGKGEDVNITLSTDTKDAKIYYTTDGSEPTNESKEYTGPITIKIDGDTVLKAMAVRGDRQSEVKTFKYKVLQLLTIADAKNMSVGEKVYTKGDVVKISGKEVIIKDNTGDIMLYGTTKGDSFELKDKIEVIGYRKDYYRKKEIVNCTIKNVGKVQEEKEEQLELISIEDARNIDVGTYVYTKGIVTSSNKKIFIQDDVAGICLFNKKSGNDLKIGDEIIVKGKIKEYNNLLEIVDFDFSKVSSSNNIVPKEVSIDDILNQKNREYESMFVEIKNVTLGDTKSNYTTLTDNKGNSIKIYRMPNLTGISKGDKVNIKAVVSIFKENWQLHVDDASWINKVK</sequence>